<comment type="caution">
    <text evidence="1">The sequence shown here is derived from an EMBL/GenBank/DDBJ whole genome shotgun (WGS) entry which is preliminary data.</text>
</comment>
<keyword evidence="2" id="KW-1185">Reference proteome</keyword>
<dbReference type="RefSeq" id="WP_160681932.1">
    <property type="nucleotide sequence ID" value="NZ_WTYW01000001.1"/>
</dbReference>
<dbReference type="OrthoDB" id="9806524at2"/>
<sequence length="260" mass="29322">MASAPQASLPLFYNDLMPLNSRDHSKYHAKATDSAKWLAGHHAIPLTVDEFPQAQRNFPIVFSSGANPLPLALMGLNEGVNVFVDENGKINEPVYVPAYIRRYPFMLAKLRQDSDELSLCFDPTADTVGEFSEGEPLFNEEGKPGEATNGILQFCEQFEQAGQRTRAFMEELAKHELLMDGEMSVSQNDNPDKPFIYRGFQMINQDKLRDLRGDQLRTWNQNGLLPLIHAHLFSLDLMRNIFGRQQAQGKVPVQTMPQPS</sequence>
<accession>A0A844ZE48</accession>
<name>A0A844ZE48_9SPHN</name>
<organism evidence="1 2">
    <name type="scientific">Parapontixanthobacter aurantiacus</name>
    <dbReference type="NCBI Taxonomy" id="1463599"/>
    <lineage>
        <taxon>Bacteria</taxon>
        <taxon>Pseudomonadati</taxon>
        <taxon>Pseudomonadota</taxon>
        <taxon>Alphaproteobacteria</taxon>
        <taxon>Sphingomonadales</taxon>
        <taxon>Erythrobacteraceae</taxon>
        <taxon>Parapontixanthobacter</taxon>
    </lineage>
</organism>
<dbReference type="AlphaFoldDB" id="A0A844ZE48"/>
<dbReference type="EMBL" id="WTYW01000001">
    <property type="protein sequence ID" value="MXO85533.1"/>
    <property type="molecule type" value="Genomic_DNA"/>
</dbReference>
<protein>
    <submittedName>
        <fullName evidence="1">Multidrug transporter</fullName>
    </submittedName>
</protein>
<reference evidence="1 2" key="1">
    <citation type="submission" date="2019-12" db="EMBL/GenBank/DDBJ databases">
        <title>Genomic-based taxomic classification of the family Erythrobacteraceae.</title>
        <authorList>
            <person name="Xu L."/>
        </authorList>
    </citation>
    <scope>NUCLEOTIDE SEQUENCE [LARGE SCALE GENOMIC DNA]</scope>
    <source>
        <strain evidence="1 2">MCCC 1A09962</strain>
    </source>
</reference>
<dbReference type="InterPro" id="IPR010836">
    <property type="entry name" value="SapC"/>
</dbReference>
<evidence type="ECO:0000313" key="2">
    <source>
        <dbReference type="Proteomes" id="UP000433104"/>
    </source>
</evidence>
<dbReference type="Proteomes" id="UP000433104">
    <property type="component" value="Unassembled WGS sequence"/>
</dbReference>
<proteinExistence type="predicted"/>
<dbReference type="Pfam" id="PF07277">
    <property type="entry name" value="SapC"/>
    <property type="match status" value="1"/>
</dbReference>
<evidence type="ECO:0000313" key="1">
    <source>
        <dbReference type="EMBL" id="MXO85533.1"/>
    </source>
</evidence>
<gene>
    <name evidence="1" type="ORF">GRI38_05765</name>
</gene>